<dbReference type="PROSITE" id="PS52019">
    <property type="entry name" value="PKS_MFAS_DH"/>
    <property type="match status" value="1"/>
</dbReference>
<dbReference type="Proteomes" id="UP001596321">
    <property type="component" value="Unassembled WGS sequence"/>
</dbReference>
<dbReference type="InterPro" id="IPR020807">
    <property type="entry name" value="PKS_DH"/>
</dbReference>
<dbReference type="Gene3D" id="3.40.47.10">
    <property type="match status" value="1"/>
</dbReference>
<dbReference type="EMBL" id="JBHSUW010000001">
    <property type="protein sequence ID" value="MFC6506037.1"/>
    <property type="molecule type" value="Genomic_DNA"/>
</dbReference>
<dbReference type="InterPro" id="IPR014043">
    <property type="entry name" value="Acyl_transferase_dom"/>
</dbReference>
<dbReference type="PROSITE" id="PS52004">
    <property type="entry name" value="KS3_2"/>
    <property type="match status" value="1"/>
</dbReference>
<dbReference type="InterPro" id="IPR014030">
    <property type="entry name" value="Ketoacyl_synth_N"/>
</dbReference>
<dbReference type="SUPFAM" id="SSF47336">
    <property type="entry name" value="ACP-like"/>
    <property type="match status" value="1"/>
</dbReference>
<dbReference type="Pfam" id="PF00109">
    <property type="entry name" value="ketoacyl-synt"/>
    <property type="match status" value="1"/>
</dbReference>
<keyword evidence="5" id="KW-0045">Antibiotic biosynthesis</keyword>
<feature type="active site" description="Proton donor; for dehydratase activity" evidence="8">
    <location>
        <position position="1257"/>
    </location>
</feature>
<evidence type="ECO:0000256" key="3">
    <source>
        <dbReference type="ARBA" id="ARBA00022553"/>
    </source>
</evidence>
<dbReference type="SMART" id="SM00823">
    <property type="entry name" value="PKS_PP"/>
    <property type="match status" value="1"/>
</dbReference>
<evidence type="ECO:0000313" key="14">
    <source>
        <dbReference type="Proteomes" id="UP001596321"/>
    </source>
</evidence>
<dbReference type="InterPro" id="IPR009081">
    <property type="entry name" value="PP-bd_ACP"/>
</dbReference>
<keyword evidence="14" id="KW-1185">Reference proteome</keyword>
<dbReference type="SMART" id="SM00826">
    <property type="entry name" value="PKS_DH"/>
    <property type="match status" value="1"/>
</dbReference>
<dbReference type="InterPro" id="IPR016036">
    <property type="entry name" value="Malonyl_transacylase_ACP-bd"/>
</dbReference>
<feature type="active site" description="Proton acceptor; for dehydratase activity" evidence="8">
    <location>
        <position position="1090"/>
    </location>
</feature>
<dbReference type="Gene3D" id="3.40.50.720">
    <property type="entry name" value="NAD(P)-binding Rossmann-like Domain"/>
    <property type="match status" value="1"/>
</dbReference>
<dbReference type="PANTHER" id="PTHR43775">
    <property type="entry name" value="FATTY ACID SYNTHASE"/>
    <property type="match status" value="1"/>
</dbReference>
<dbReference type="SMART" id="SM01294">
    <property type="entry name" value="PKS_PP_betabranch"/>
    <property type="match status" value="1"/>
</dbReference>
<dbReference type="InterPro" id="IPR016035">
    <property type="entry name" value="Acyl_Trfase/lysoPLipase"/>
</dbReference>
<dbReference type="InterPro" id="IPR055123">
    <property type="entry name" value="SpnB-like_Rossmann"/>
</dbReference>
<dbReference type="InterPro" id="IPR001227">
    <property type="entry name" value="Ac_transferase_dom_sf"/>
</dbReference>
<dbReference type="Gene3D" id="3.10.129.110">
    <property type="entry name" value="Polyketide synthase dehydratase"/>
    <property type="match status" value="1"/>
</dbReference>
<dbReference type="PANTHER" id="PTHR43775:SF51">
    <property type="entry name" value="INACTIVE PHENOLPHTHIOCEROL SYNTHESIS POLYKETIDE SYNTHASE TYPE I PKS1-RELATED"/>
    <property type="match status" value="1"/>
</dbReference>
<feature type="region of interest" description="N-terminal hotdog fold" evidence="8">
    <location>
        <begin position="1058"/>
        <end position="1183"/>
    </location>
</feature>
<evidence type="ECO:0000256" key="7">
    <source>
        <dbReference type="ARBA" id="ARBA00023315"/>
    </source>
</evidence>
<dbReference type="InterPro" id="IPR049900">
    <property type="entry name" value="PKS_mFAS_DH"/>
</dbReference>
<dbReference type="InterPro" id="IPR020806">
    <property type="entry name" value="PKS_PP-bd"/>
</dbReference>
<feature type="region of interest" description="Disordered" evidence="9">
    <location>
        <begin position="1513"/>
        <end position="1580"/>
    </location>
</feature>
<feature type="domain" description="Ketosynthase family 3 (KS3)" evidence="11">
    <location>
        <begin position="201"/>
        <end position="614"/>
    </location>
</feature>
<dbReference type="SUPFAM" id="SSF52151">
    <property type="entry name" value="FabD/lysophospholipase-like"/>
    <property type="match status" value="1"/>
</dbReference>
<dbReference type="InterPro" id="IPR032821">
    <property type="entry name" value="PKS_assoc"/>
</dbReference>
<name>A0ABW1Y6Z3_STRPL</name>
<evidence type="ECO:0000256" key="9">
    <source>
        <dbReference type="SAM" id="MobiDB-lite"/>
    </source>
</evidence>
<evidence type="ECO:0000259" key="10">
    <source>
        <dbReference type="PROSITE" id="PS50075"/>
    </source>
</evidence>
<dbReference type="InterPro" id="IPR049551">
    <property type="entry name" value="PKS_DH_C"/>
</dbReference>
<dbReference type="SMART" id="SM00825">
    <property type="entry name" value="PKS_KS"/>
    <property type="match status" value="1"/>
</dbReference>
<protein>
    <submittedName>
        <fullName evidence="13">Beta-ketoacyl synthase N-terminal-like domain-containing protein</fullName>
    </submittedName>
</protein>
<keyword evidence="4" id="KW-0808">Transferase</keyword>
<feature type="region of interest" description="Disordered" evidence="9">
    <location>
        <begin position="182"/>
        <end position="203"/>
    </location>
</feature>
<dbReference type="PROSITE" id="PS00606">
    <property type="entry name" value="KS3_1"/>
    <property type="match status" value="1"/>
</dbReference>
<dbReference type="Gene3D" id="1.10.1200.10">
    <property type="entry name" value="ACP-like"/>
    <property type="match status" value="1"/>
</dbReference>
<dbReference type="SUPFAM" id="SSF51735">
    <property type="entry name" value="NAD(P)-binding Rossmann-fold domains"/>
    <property type="match status" value="1"/>
</dbReference>
<evidence type="ECO:0000256" key="5">
    <source>
        <dbReference type="ARBA" id="ARBA00023194"/>
    </source>
</evidence>
<dbReference type="Pfam" id="PF16197">
    <property type="entry name" value="KAsynt_C_assoc"/>
    <property type="match status" value="1"/>
</dbReference>
<dbReference type="InterPro" id="IPR049552">
    <property type="entry name" value="PKS_DH_N"/>
</dbReference>
<dbReference type="Pfam" id="PF02801">
    <property type="entry name" value="Ketoacyl-synt_C"/>
    <property type="match status" value="1"/>
</dbReference>
<dbReference type="SUPFAM" id="SSF55048">
    <property type="entry name" value="Probable ACP-binding domain of malonyl-CoA ACP transacylase"/>
    <property type="match status" value="1"/>
</dbReference>
<evidence type="ECO:0000259" key="11">
    <source>
        <dbReference type="PROSITE" id="PS52004"/>
    </source>
</evidence>
<organism evidence="13 14">
    <name type="scientific">Streptomyces plicatus</name>
    <dbReference type="NCBI Taxonomy" id="1922"/>
    <lineage>
        <taxon>Bacteria</taxon>
        <taxon>Bacillati</taxon>
        <taxon>Actinomycetota</taxon>
        <taxon>Actinomycetes</taxon>
        <taxon>Kitasatosporales</taxon>
        <taxon>Streptomycetaceae</taxon>
        <taxon>Streptomyces</taxon>
        <taxon>Streptomyces rochei group</taxon>
    </lineage>
</organism>
<dbReference type="Pfam" id="PF22953">
    <property type="entry name" value="SpnB_Rossmann"/>
    <property type="match status" value="1"/>
</dbReference>
<dbReference type="InterPro" id="IPR042104">
    <property type="entry name" value="PKS_dehydratase_sf"/>
</dbReference>
<accession>A0ABW1Y6Z3</accession>
<comment type="caution">
    <text evidence="13">The sequence shown here is derived from an EMBL/GenBank/DDBJ whole genome shotgun (WGS) entry which is preliminary data.</text>
</comment>
<keyword evidence="2" id="KW-0596">Phosphopantetheine</keyword>
<sequence length="1580" mass="165307">MAGGLADRDRSRLTRSGLLPLAAHEGLALFDTAVETSAAALLATRLDLNAVRARSGPDGELPALFQGLVDGTTARRRAAAGRAPGTTGFAERLNHLPAEERLPAVGELIRSHAAGVLGYASGTDVDTDRPFQDLGFDSLTAVEFRNGLASATGLRLPATLVFDYPDITTLARHLLDQLTDLGERTTPASDGSRRQHTGTDDEPLAIVGMGCRYPGGVTGPEDLWRLVAEGRDGVTDFPTDRRWDTDRLYDPDSTRPYTTYVKEGGFLHDAAEFDPDFFGISPREAEEMDPQQRVLLETAWEALEHAGIRPSALKGTATGVFAGVMYHDYPTGASAGSIISGRVSYTLGLEGPAVSVDTACSSSLVGLHLAGQALRRGECSLALVGGVTVMSTPDTFVEFSRQRGLSPDGRCKAFSAGADGTGWSEGVGVLVVERLSDARRNGHRVLAVVRGSAVNQDGASNGLTAPNGPSQQRVIRQALTAAGLSAADVDAVEAHGTGTTLGDPIEAQALLATYGQERPDSGAPLWLGSLKSNIGHAQAAAGVGGVIKMVMAMRHGVLPRTLHVDEPSPHVDWSEGAVELLTEAREWVSAGRPRRVGISSFGISGTNAHVILEEAPVQEETEEEAAAPLPVVPWVLSGRNEAALRAQADRLAEHVAAREELSPLDVAFSLATTRSTFEHRAVVVGRDREELLSGLATVVSGGAPVQGRTAFVFSGQGSQRAGMGRELYDAFPVFARALDEVVEALGLPLREVMWDGEGLDRTGFTQPALFAHEVALYRLLESWGVRPDMVAGHSVGELSAAHVAGVLSLADAATLVAARARLMEALPDGGAMIAVQTTEEEVRKHLVDGVDIAAVNGPRSVVISGAVEAVTEVAGHFERTTRLKVSHAFHSPLMEPMLAEFGKIAAQLTYHAPAVPVVSNVTGRLAEPGDLQDPEYWVRHVRGTVRYHDGIRTLEDEGVRTFVEVGPQAVLAGLGCGDDAVFLASQRRDRPEAGQLVTTLGELHTRGVTVDWEAFFAGRGARTVDLPTYAFQRQRYWLGAGGAGGVDVGLAGLEVAGHPLLGAVVELPVSGGVVLSGRLSREGQPWLVDHGVLGAVLLPGTAFVELAVRAGDEVGCGLLEELTLHAPLVVPERGGVVVQVAVDGPGGGGGRSVRVHSRVEGVAGEGEWTLHAEGLLAVEAGQPGPTGMEVWPPEGAEALPLDGFYEQLEAKGLEYGPSFRLLRAAWRDSDALYGEVALLDDASDHATGYGLHPALLDAALHTSFLEEESDTAPSVPFAWNGVRLHATGASMLRVRVTGVGAGLRLDAVDSTGAPVVTVESLAARTIAPEQLSGRSGAVHRSLFEVSWLPSPSVAVDLDTSGAAPWACFGPDVLGLGCPDLATASNGSAAPPAVAVLGCVTDSGAPMPDRVRSATGSVLAALQSWAADERFEASRLLVVTRGAVAAQPGEDPGADLPGTAVWGLVRSAQAENPGRHLLVDLDDDPARWPPFRPPWPVVNRNSRSVAAGSWFPDCPAPAGTDPPTTGPLLGTPTARCSSPGAPAASAASSPATSSVSTVSVTCSSSADGERRPRAQRNWPPN</sequence>
<keyword evidence="3" id="KW-0597">Phosphoprotein</keyword>
<feature type="region of interest" description="C-terminal hotdog fold" evidence="8">
    <location>
        <begin position="1196"/>
        <end position="1332"/>
    </location>
</feature>
<dbReference type="InterPro" id="IPR018201">
    <property type="entry name" value="Ketoacyl_synth_AS"/>
</dbReference>
<dbReference type="Pfam" id="PF21089">
    <property type="entry name" value="PKS_DH_N"/>
    <property type="match status" value="1"/>
</dbReference>
<dbReference type="Pfam" id="PF00698">
    <property type="entry name" value="Acyl_transf_1"/>
    <property type="match status" value="1"/>
</dbReference>
<comment type="pathway">
    <text evidence="1">Antibiotic biosynthesis.</text>
</comment>
<dbReference type="InterPro" id="IPR016039">
    <property type="entry name" value="Thiolase-like"/>
</dbReference>
<evidence type="ECO:0000256" key="8">
    <source>
        <dbReference type="PROSITE-ProRule" id="PRU01363"/>
    </source>
</evidence>
<dbReference type="InterPro" id="IPR014031">
    <property type="entry name" value="Ketoacyl_synth_C"/>
</dbReference>
<dbReference type="InterPro" id="IPR036291">
    <property type="entry name" value="NAD(P)-bd_dom_sf"/>
</dbReference>
<keyword evidence="6" id="KW-0511">Multifunctional enzyme</keyword>
<reference evidence="14" key="1">
    <citation type="journal article" date="2019" name="Int. J. Syst. Evol. Microbiol.">
        <title>The Global Catalogue of Microorganisms (GCM) 10K type strain sequencing project: providing services to taxonomists for standard genome sequencing and annotation.</title>
        <authorList>
            <consortium name="The Broad Institute Genomics Platform"/>
            <consortium name="The Broad Institute Genome Sequencing Center for Infectious Disease"/>
            <person name="Wu L."/>
            <person name="Ma J."/>
        </authorList>
    </citation>
    <scope>NUCLEOTIDE SEQUENCE [LARGE SCALE GENOMIC DNA]</scope>
    <source>
        <strain evidence="14">JCM 4504</strain>
    </source>
</reference>
<evidence type="ECO:0000256" key="6">
    <source>
        <dbReference type="ARBA" id="ARBA00023268"/>
    </source>
</evidence>
<evidence type="ECO:0000256" key="4">
    <source>
        <dbReference type="ARBA" id="ARBA00022679"/>
    </source>
</evidence>
<gene>
    <name evidence="13" type="ORF">ACFQFF_32445</name>
</gene>
<dbReference type="Pfam" id="PF00550">
    <property type="entry name" value="PP-binding"/>
    <property type="match status" value="1"/>
</dbReference>
<feature type="domain" description="Carrier" evidence="10">
    <location>
        <begin position="103"/>
        <end position="178"/>
    </location>
</feature>
<keyword evidence="7" id="KW-0012">Acyltransferase</keyword>
<dbReference type="InterPro" id="IPR020841">
    <property type="entry name" value="PKS_Beta-ketoAc_synthase_dom"/>
</dbReference>
<dbReference type="CDD" id="cd00833">
    <property type="entry name" value="PKS"/>
    <property type="match status" value="1"/>
</dbReference>
<dbReference type="Gene3D" id="3.40.366.10">
    <property type="entry name" value="Malonyl-Coenzyme A Acyl Carrier Protein, domain 2"/>
    <property type="match status" value="1"/>
</dbReference>
<feature type="domain" description="PKS/mFAS DH" evidence="12">
    <location>
        <begin position="1058"/>
        <end position="1332"/>
    </location>
</feature>
<dbReference type="Gene3D" id="3.40.50.11460">
    <property type="match status" value="1"/>
</dbReference>
<dbReference type="InterPro" id="IPR036736">
    <property type="entry name" value="ACP-like_sf"/>
</dbReference>
<dbReference type="InterPro" id="IPR050091">
    <property type="entry name" value="PKS_NRPS_Biosynth_Enz"/>
</dbReference>
<dbReference type="SUPFAM" id="SSF53901">
    <property type="entry name" value="Thiolase-like"/>
    <property type="match status" value="1"/>
</dbReference>
<feature type="compositionally biased region" description="Low complexity" evidence="9">
    <location>
        <begin position="1513"/>
        <end position="1565"/>
    </location>
</feature>
<evidence type="ECO:0000313" key="13">
    <source>
        <dbReference type="EMBL" id="MFC6506037.1"/>
    </source>
</evidence>
<dbReference type="PROSITE" id="PS50075">
    <property type="entry name" value="CARRIER"/>
    <property type="match status" value="1"/>
</dbReference>
<evidence type="ECO:0000259" key="12">
    <source>
        <dbReference type="PROSITE" id="PS52019"/>
    </source>
</evidence>
<evidence type="ECO:0000256" key="1">
    <source>
        <dbReference type="ARBA" id="ARBA00004792"/>
    </source>
</evidence>
<evidence type="ECO:0000256" key="2">
    <source>
        <dbReference type="ARBA" id="ARBA00022450"/>
    </source>
</evidence>
<dbReference type="Pfam" id="PF14765">
    <property type="entry name" value="PS-DH"/>
    <property type="match status" value="1"/>
</dbReference>
<dbReference type="SMART" id="SM00827">
    <property type="entry name" value="PKS_AT"/>
    <property type="match status" value="1"/>
</dbReference>
<proteinExistence type="predicted"/>
<dbReference type="Gene3D" id="3.30.70.3290">
    <property type="match status" value="1"/>
</dbReference>